<evidence type="ECO:0000313" key="3">
    <source>
        <dbReference type="Proteomes" id="UP001363151"/>
    </source>
</evidence>
<keyword evidence="3" id="KW-1185">Reference proteome</keyword>
<feature type="region of interest" description="Disordered" evidence="1">
    <location>
        <begin position="1"/>
        <end position="145"/>
    </location>
</feature>
<proteinExistence type="predicted"/>
<evidence type="ECO:0000256" key="1">
    <source>
        <dbReference type="SAM" id="MobiDB-lite"/>
    </source>
</evidence>
<evidence type="ECO:0000313" key="2">
    <source>
        <dbReference type="EMBL" id="KAK7242510.1"/>
    </source>
</evidence>
<feature type="compositionally biased region" description="Acidic residues" evidence="1">
    <location>
        <begin position="24"/>
        <end position="62"/>
    </location>
</feature>
<comment type="caution">
    <text evidence="2">The sequence shown here is derived from an EMBL/GenBank/DDBJ whole genome shotgun (WGS) entry which is preliminary data.</text>
</comment>
<reference evidence="2 3" key="1">
    <citation type="submission" date="2024-03" db="EMBL/GenBank/DDBJ databases">
        <title>Aureococcus anophagefferens CCMP1851 and Kratosvirus quantuckense: Draft genome of a second virus-susceptible host strain in the model system.</title>
        <authorList>
            <person name="Chase E."/>
            <person name="Truchon A.R."/>
            <person name="Schepens W."/>
            <person name="Wilhelm S.W."/>
        </authorList>
    </citation>
    <scope>NUCLEOTIDE SEQUENCE [LARGE SCALE GENOMIC DNA]</scope>
    <source>
        <strain evidence="2 3">CCMP1851</strain>
    </source>
</reference>
<organism evidence="2 3">
    <name type="scientific">Aureococcus anophagefferens</name>
    <name type="common">Harmful bloom alga</name>
    <dbReference type="NCBI Taxonomy" id="44056"/>
    <lineage>
        <taxon>Eukaryota</taxon>
        <taxon>Sar</taxon>
        <taxon>Stramenopiles</taxon>
        <taxon>Ochrophyta</taxon>
        <taxon>Pelagophyceae</taxon>
        <taxon>Pelagomonadales</taxon>
        <taxon>Pelagomonadaceae</taxon>
        <taxon>Aureococcus</taxon>
    </lineage>
</organism>
<gene>
    <name evidence="2" type="ORF">SO694_00017245</name>
</gene>
<name>A0ABR1G1H1_AURAN</name>
<dbReference type="EMBL" id="JBBJCI010000142">
    <property type="protein sequence ID" value="KAK7242510.1"/>
    <property type="molecule type" value="Genomic_DNA"/>
</dbReference>
<accession>A0ABR1G1H1</accession>
<protein>
    <submittedName>
        <fullName evidence="2">Uncharacterized protein</fullName>
    </submittedName>
</protein>
<feature type="compositionally biased region" description="Low complexity" evidence="1">
    <location>
        <begin position="82"/>
        <end position="94"/>
    </location>
</feature>
<dbReference type="Proteomes" id="UP001363151">
    <property type="component" value="Unassembled WGS sequence"/>
</dbReference>
<sequence>MRGAMTAISQRGTDGEFADSNYISDDEGALDDDEDEEYESDDADDDEVDDSDADYEEEGEEEPAPKAGRVAVAPPPPRALLRRWAPAAARAAARPTPPRPEAERGPAAAAEPRRRRGGRRAPAGHVYFSYPKDVKTRRTGGAPVAEPLGQRKLNYRCTWERNCVKNAFTLAGFKQRGATARS</sequence>